<dbReference type="PANTHER" id="PTHR15067">
    <property type="entry name" value="E3 UBIQUITIN-PROTEIN LIGASE RNF8"/>
    <property type="match status" value="1"/>
</dbReference>
<keyword evidence="6" id="KW-0833">Ubl conjugation pathway</keyword>
<dbReference type="GeneID" id="16069674"/>
<evidence type="ECO:0000259" key="11">
    <source>
        <dbReference type="PROSITE" id="PS51140"/>
    </source>
</evidence>
<keyword evidence="3 10" id="KW-0812">Transmembrane</keyword>
<dbReference type="Gene3D" id="3.30.40.10">
    <property type="entry name" value="Zinc/RING finger domain, C3HC4 (zinc finger)"/>
    <property type="match status" value="1"/>
</dbReference>
<dbReference type="GO" id="GO:0006511">
    <property type="term" value="P:ubiquitin-dependent protein catabolic process"/>
    <property type="evidence" value="ECO:0007669"/>
    <property type="project" value="TreeGrafter"/>
</dbReference>
<evidence type="ECO:0000256" key="10">
    <source>
        <dbReference type="SAM" id="Phobius"/>
    </source>
</evidence>
<dbReference type="RefSeq" id="XP_004989132.1">
    <property type="nucleotide sequence ID" value="XM_004989075.1"/>
</dbReference>
<dbReference type="InterPro" id="IPR013083">
    <property type="entry name" value="Znf_RING/FYVE/PHD"/>
</dbReference>
<feature type="transmembrane region" description="Helical" evidence="10">
    <location>
        <begin position="165"/>
        <end position="185"/>
    </location>
</feature>
<dbReference type="CDD" id="cd14376">
    <property type="entry name" value="CUE_AUP1_AMFR_like"/>
    <property type="match status" value="1"/>
</dbReference>
<evidence type="ECO:0000256" key="8">
    <source>
        <dbReference type="ARBA" id="ARBA00022989"/>
    </source>
</evidence>
<dbReference type="EMBL" id="GL832985">
    <property type="protein sequence ID" value="EGD79363.1"/>
    <property type="molecule type" value="Genomic_DNA"/>
</dbReference>
<evidence type="ECO:0000256" key="2">
    <source>
        <dbReference type="ARBA" id="ARBA00022679"/>
    </source>
</evidence>
<evidence type="ECO:0000313" key="12">
    <source>
        <dbReference type="EMBL" id="EGD79363.1"/>
    </source>
</evidence>
<dbReference type="AlphaFoldDB" id="F2UP08"/>
<evidence type="ECO:0000256" key="1">
    <source>
        <dbReference type="ARBA" id="ARBA00004141"/>
    </source>
</evidence>
<dbReference type="InterPro" id="IPR003892">
    <property type="entry name" value="CUE"/>
</dbReference>
<feature type="domain" description="CUE" evidence="11">
    <location>
        <begin position="374"/>
        <end position="416"/>
    </location>
</feature>
<keyword evidence="9 10" id="KW-0472">Membrane</keyword>
<evidence type="ECO:0000256" key="5">
    <source>
        <dbReference type="ARBA" id="ARBA00022771"/>
    </source>
</evidence>
<evidence type="ECO:0000256" key="9">
    <source>
        <dbReference type="ARBA" id="ARBA00023136"/>
    </source>
</evidence>
<keyword evidence="13" id="KW-1185">Reference proteome</keyword>
<dbReference type="PROSITE" id="PS51140">
    <property type="entry name" value="CUE"/>
    <property type="match status" value="1"/>
</dbReference>
<comment type="subcellular location">
    <subcellularLocation>
        <location evidence="1">Membrane</location>
        <topology evidence="1">Multi-pass membrane protein</topology>
    </subcellularLocation>
</comment>
<feature type="transmembrane region" description="Helical" evidence="10">
    <location>
        <begin position="124"/>
        <end position="144"/>
    </location>
</feature>
<dbReference type="InParanoid" id="F2UP08"/>
<accession>F2UP08</accession>
<dbReference type="KEGG" id="sre:PTSG_09774"/>
<keyword evidence="2" id="KW-0808">Transferase</keyword>
<evidence type="ECO:0000256" key="3">
    <source>
        <dbReference type="ARBA" id="ARBA00022692"/>
    </source>
</evidence>
<name>F2UP08_SALR5</name>
<protein>
    <recommendedName>
        <fullName evidence="11">CUE domain-containing protein</fullName>
    </recommendedName>
</protein>
<dbReference type="Gene3D" id="1.10.8.10">
    <property type="entry name" value="DNA helicase RuvA subunit, C-terminal domain"/>
    <property type="match status" value="1"/>
</dbReference>
<feature type="transmembrane region" description="Helical" evidence="10">
    <location>
        <begin position="191"/>
        <end position="218"/>
    </location>
</feature>
<dbReference type="GO" id="GO:0008270">
    <property type="term" value="F:zinc ion binding"/>
    <property type="evidence" value="ECO:0007669"/>
    <property type="project" value="UniProtKB-KW"/>
</dbReference>
<evidence type="ECO:0000313" key="13">
    <source>
        <dbReference type="Proteomes" id="UP000007799"/>
    </source>
</evidence>
<evidence type="ECO:0000256" key="4">
    <source>
        <dbReference type="ARBA" id="ARBA00022723"/>
    </source>
</evidence>
<keyword evidence="8 10" id="KW-1133">Transmembrane helix</keyword>
<proteinExistence type="predicted"/>
<dbReference type="STRING" id="946362.F2UP08"/>
<dbReference type="GO" id="GO:0016020">
    <property type="term" value="C:membrane"/>
    <property type="evidence" value="ECO:0007669"/>
    <property type="project" value="UniProtKB-SubCell"/>
</dbReference>
<dbReference type="GO" id="GO:0061630">
    <property type="term" value="F:ubiquitin protein ligase activity"/>
    <property type="evidence" value="ECO:0007669"/>
    <property type="project" value="TreeGrafter"/>
</dbReference>
<dbReference type="GO" id="GO:0000151">
    <property type="term" value="C:ubiquitin ligase complex"/>
    <property type="evidence" value="ECO:0007669"/>
    <property type="project" value="TreeGrafter"/>
</dbReference>
<feature type="transmembrane region" description="Helical" evidence="10">
    <location>
        <begin position="60"/>
        <end position="80"/>
    </location>
</feature>
<dbReference type="eggNOG" id="KOG0802">
    <property type="taxonomic scope" value="Eukaryota"/>
</dbReference>
<reference evidence="12" key="1">
    <citation type="submission" date="2009-08" db="EMBL/GenBank/DDBJ databases">
        <title>Annotation of Salpingoeca rosetta.</title>
        <authorList>
            <consortium name="The Broad Institute Genome Sequencing Platform"/>
            <person name="Russ C."/>
            <person name="Cuomo C."/>
            <person name="Burger G."/>
            <person name="Gray M.W."/>
            <person name="Holland P.W.H."/>
            <person name="King N."/>
            <person name="Lang F.B.F."/>
            <person name="Roger A.J."/>
            <person name="Ruiz-Trillo I."/>
            <person name="Young S.K."/>
            <person name="Zeng Q."/>
            <person name="Gargeya S."/>
            <person name="Alvarado L."/>
            <person name="Berlin A."/>
            <person name="Chapman S.B."/>
            <person name="Chen Z."/>
            <person name="Freedman E."/>
            <person name="Gellesch M."/>
            <person name="Goldberg J."/>
            <person name="Griggs A."/>
            <person name="Gujja S."/>
            <person name="Heilman E."/>
            <person name="Heiman D."/>
            <person name="Howarth C."/>
            <person name="Mehta T."/>
            <person name="Neiman D."/>
            <person name="Pearson M."/>
            <person name="Roberts A."/>
            <person name="Saif S."/>
            <person name="Shea T."/>
            <person name="Shenoy N."/>
            <person name="Sisk P."/>
            <person name="Stolte C."/>
            <person name="Sykes S."/>
            <person name="White J."/>
            <person name="Yandava C."/>
            <person name="Haas B."/>
            <person name="Nusbaum C."/>
            <person name="Birren B."/>
        </authorList>
    </citation>
    <scope>NUCLEOTIDE SEQUENCE [LARGE SCALE GENOMIC DNA]</scope>
    <source>
        <strain evidence="12">ATCC 50818</strain>
    </source>
</reference>
<dbReference type="PANTHER" id="PTHR15067:SF4">
    <property type="entry name" value="E3 UBIQUITIN-PROTEIN LIGASE RNF8"/>
    <property type="match status" value="1"/>
</dbReference>
<dbReference type="SUPFAM" id="SSF57850">
    <property type="entry name" value="RING/U-box"/>
    <property type="match status" value="1"/>
</dbReference>
<dbReference type="Proteomes" id="UP000007799">
    <property type="component" value="Unassembled WGS sequence"/>
</dbReference>
<keyword evidence="7" id="KW-0862">Zinc</keyword>
<gene>
    <name evidence="12" type="ORF">PTSG_09774</name>
</gene>
<evidence type="ECO:0000256" key="6">
    <source>
        <dbReference type="ARBA" id="ARBA00022786"/>
    </source>
</evidence>
<dbReference type="GO" id="GO:0016567">
    <property type="term" value="P:protein ubiquitination"/>
    <property type="evidence" value="ECO:0007669"/>
    <property type="project" value="TreeGrafter"/>
</dbReference>
<dbReference type="GO" id="GO:0043130">
    <property type="term" value="F:ubiquitin binding"/>
    <property type="evidence" value="ECO:0007669"/>
    <property type="project" value="InterPro"/>
</dbReference>
<keyword evidence="4" id="KW-0479">Metal-binding</keyword>
<sequence length="438" mass="48395">MVVFRRVVLMAAAAQALPAIWLATLQVEQGISPLALLKFLFTHDQRLDLAMTILSNGSSFFTFMTICTINALLCALALLLEKIVFTRLRATELQLSFQSSVNFVILRAMAIHAGVSLHEHDDQAWHWLFWAIVCGWGTALQAMSHARLTYLFTSPHADRVAVGKVLAVVVLAWATTLLVLSWTVAGPLHSVQWYLLWCFDFLMLTIKSANTLLTWLYYRQSIPATTTCEGHVVEERRYHSSLVIGLLLLLLRFLLCSSVLAINDFAIGPINIVAFFQCKGIVQSAQARLKAHGQYLLATRRLEQMFSVMSASLIPEHTRTAGCPICRDDFGDDACSLPCRHAFHQQQHHDGRADNDDNDYGDGGDGFWAFNQDDLEAEVARVLAVFPHAPAGAVRADVSVTGSAAATSNNILEGRVPAVALRSDTYRGGAPLQSWIDE</sequence>
<keyword evidence="5" id="KW-0863">Zinc-finger</keyword>
<dbReference type="GO" id="GO:0005829">
    <property type="term" value="C:cytosol"/>
    <property type="evidence" value="ECO:0007669"/>
    <property type="project" value="TreeGrafter"/>
</dbReference>
<evidence type="ECO:0000256" key="7">
    <source>
        <dbReference type="ARBA" id="ARBA00022833"/>
    </source>
</evidence>
<organism evidence="13">
    <name type="scientific">Salpingoeca rosetta (strain ATCC 50818 / BSB-021)</name>
    <dbReference type="NCBI Taxonomy" id="946362"/>
    <lineage>
        <taxon>Eukaryota</taxon>
        <taxon>Choanoflagellata</taxon>
        <taxon>Craspedida</taxon>
        <taxon>Salpingoecidae</taxon>
        <taxon>Salpingoeca</taxon>
    </lineage>
</organism>
<dbReference type="FunCoup" id="F2UP08">
    <property type="interactions" value="358"/>
</dbReference>
<feature type="transmembrane region" description="Helical" evidence="10">
    <location>
        <begin position="238"/>
        <end position="262"/>
    </location>
</feature>